<dbReference type="InterPro" id="IPR009075">
    <property type="entry name" value="AcylCo_DH/oxidase_C"/>
</dbReference>
<protein>
    <submittedName>
        <fullName evidence="8">Acyl-CoA dehydrogenase family protein</fullName>
    </submittedName>
</protein>
<dbReference type="SUPFAM" id="SSF56645">
    <property type="entry name" value="Acyl-CoA dehydrogenase NM domain-like"/>
    <property type="match status" value="1"/>
</dbReference>
<dbReference type="InterPro" id="IPR009100">
    <property type="entry name" value="AcylCoA_DH/oxidase_NM_dom_sf"/>
</dbReference>
<keyword evidence="9" id="KW-1185">Reference proteome</keyword>
<dbReference type="PANTHER" id="PTHR43884:SF20">
    <property type="entry name" value="ACYL-COA DEHYDROGENASE FADE28"/>
    <property type="match status" value="1"/>
</dbReference>
<proteinExistence type="inferred from homology"/>
<dbReference type="EMBL" id="JBHSKD010000027">
    <property type="protein sequence ID" value="MFC5178679.1"/>
    <property type="molecule type" value="Genomic_DNA"/>
</dbReference>
<reference evidence="9" key="1">
    <citation type="journal article" date="2019" name="Int. J. Syst. Evol. Microbiol.">
        <title>The Global Catalogue of Microorganisms (GCM) 10K type strain sequencing project: providing services to taxonomists for standard genome sequencing and annotation.</title>
        <authorList>
            <consortium name="The Broad Institute Genomics Platform"/>
            <consortium name="The Broad Institute Genome Sequencing Center for Infectious Disease"/>
            <person name="Wu L."/>
            <person name="Ma J."/>
        </authorList>
    </citation>
    <scope>NUCLEOTIDE SEQUENCE [LARGE SCALE GENOMIC DNA]</scope>
    <source>
        <strain evidence="9">DFY41</strain>
    </source>
</reference>
<name>A0ABW0BMS1_9ACTN</name>
<dbReference type="Pfam" id="PF02771">
    <property type="entry name" value="Acyl-CoA_dh_N"/>
    <property type="match status" value="1"/>
</dbReference>
<evidence type="ECO:0000256" key="2">
    <source>
        <dbReference type="ARBA" id="ARBA00009347"/>
    </source>
</evidence>
<evidence type="ECO:0000259" key="7">
    <source>
        <dbReference type="Pfam" id="PF02771"/>
    </source>
</evidence>
<keyword evidence="5" id="KW-0560">Oxidoreductase</keyword>
<feature type="domain" description="Acyl-CoA dehydrogenase/oxidase N-terminal" evidence="7">
    <location>
        <begin position="4"/>
        <end position="115"/>
    </location>
</feature>
<accession>A0ABW0BMS1</accession>
<dbReference type="PANTHER" id="PTHR43884">
    <property type="entry name" value="ACYL-COA DEHYDROGENASE"/>
    <property type="match status" value="1"/>
</dbReference>
<comment type="caution">
    <text evidence="8">The sequence shown here is derived from an EMBL/GenBank/DDBJ whole genome shotgun (WGS) entry which is preliminary data.</text>
</comment>
<evidence type="ECO:0000256" key="1">
    <source>
        <dbReference type="ARBA" id="ARBA00001974"/>
    </source>
</evidence>
<dbReference type="Gene3D" id="1.20.140.10">
    <property type="entry name" value="Butyryl-CoA Dehydrogenase, subunit A, domain 3"/>
    <property type="match status" value="1"/>
</dbReference>
<evidence type="ECO:0000256" key="5">
    <source>
        <dbReference type="ARBA" id="ARBA00023002"/>
    </source>
</evidence>
<sequence>MQRTDEQQELAATLRSLLDRRADSRAVRAAIADEHGYDADLWRTLCQQVGVAALAVPEAYDGVGASLAETAVALEEVGRSLAPSPLLATAVATAALLLEGSEAQRAQLLPAIAAGATATVVVEPPLVLDPAADVVLVPDGPGLVVTDVRPAARQALDPALQLGHLDVVAAPSQALTLVAAALTTAVQVGVAQRGLDMTVAYSRERVQFGRPIGSFQALKHRMADLLVLVEMSRSASWAATAAAAAYVSAEPADRPALREPLAARAHAAKAYCSQACAVVAGETVQLHGGIAITWEHDAHLVLKRAHALGQLFGSAREHRAAVAL</sequence>
<dbReference type="Gene3D" id="1.10.540.10">
    <property type="entry name" value="Acyl-CoA dehydrogenase/oxidase, N-terminal domain"/>
    <property type="match status" value="1"/>
</dbReference>
<keyword evidence="4" id="KW-0274">FAD</keyword>
<feature type="domain" description="Acyl-CoA dehydrogenase/oxidase C-terminal" evidence="6">
    <location>
        <begin position="181"/>
        <end position="319"/>
    </location>
</feature>
<dbReference type="Proteomes" id="UP001596087">
    <property type="component" value="Unassembled WGS sequence"/>
</dbReference>
<comment type="similarity">
    <text evidence="2">Belongs to the acyl-CoA dehydrogenase family.</text>
</comment>
<dbReference type="Pfam" id="PF00441">
    <property type="entry name" value="Acyl-CoA_dh_1"/>
    <property type="match status" value="1"/>
</dbReference>
<dbReference type="InterPro" id="IPR037069">
    <property type="entry name" value="AcylCoA_DH/ox_N_sf"/>
</dbReference>
<dbReference type="InterPro" id="IPR036250">
    <property type="entry name" value="AcylCo_DH-like_C"/>
</dbReference>
<evidence type="ECO:0000259" key="6">
    <source>
        <dbReference type="Pfam" id="PF00441"/>
    </source>
</evidence>
<evidence type="ECO:0000256" key="3">
    <source>
        <dbReference type="ARBA" id="ARBA00022630"/>
    </source>
</evidence>
<comment type="cofactor">
    <cofactor evidence="1">
        <name>FAD</name>
        <dbReference type="ChEBI" id="CHEBI:57692"/>
    </cofactor>
</comment>
<dbReference type="InterPro" id="IPR013786">
    <property type="entry name" value="AcylCoA_DH/ox_N"/>
</dbReference>
<evidence type="ECO:0000256" key="4">
    <source>
        <dbReference type="ARBA" id="ARBA00022827"/>
    </source>
</evidence>
<dbReference type="SUPFAM" id="SSF47203">
    <property type="entry name" value="Acyl-CoA dehydrogenase C-terminal domain-like"/>
    <property type="match status" value="1"/>
</dbReference>
<keyword evidence="3" id="KW-0285">Flavoprotein</keyword>
<evidence type="ECO:0000313" key="9">
    <source>
        <dbReference type="Proteomes" id="UP001596087"/>
    </source>
</evidence>
<dbReference type="RefSeq" id="WP_378592375.1">
    <property type="nucleotide sequence ID" value="NZ_JBHSKD010000027.1"/>
</dbReference>
<organism evidence="8 9">
    <name type="scientific">Nocardioides taihuensis</name>
    <dbReference type="NCBI Taxonomy" id="1835606"/>
    <lineage>
        <taxon>Bacteria</taxon>
        <taxon>Bacillati</taxon>
        <taxon>Actinomycetota</taxon>
        <taxon>Actinomycetes</taxon>
        <taxon>Propionibacteriales</taxon>
        <taxon>Nocardioidaceae</taxon>
        <taxon>Nocardioides</taxon>
    </lineage>
</organism>
<evidence type="ECO:0000313" key="8">
    <source>
        <dbReference type="EMBL" id="MFC5178679.1"/>
    </source>
</evidence>
<gene>
    <name evidence="8" type="ORF">ACFPGP_18510</name>
</gene>